<dbReference type="EMBL" id="SNRW01004792">
    <property type="protein sequence ID" value="KAA6386466.1"/>
    <property type="molecule type" value="Genomic_DNA"/>
</dbReference>
<sequence>MFSCNAENVQTSCVLPEAITAVRVQQYRICFEEEHKDSFNLETLAMPGDINSMIIVRIYRNIESIVIAKKIDQIILIKFEFIKKFTVYVHIFDCLFVLSIGGEWHFIQWNKTRFFSFATGSLLEAIQHLTKTPEKRCFRLDPTFLWAVSVVPITDNSPRFFSCTAPKSDKIQVQRSTKPIVRVSFRALIVVDEAVKTYEESKEEDQLAHYQQKKKEIPVHMTNQE</sequence>
<organism evidence="1 2">
    <name type="scientific">Streblomastix strix</name>
    <dbReference type="NCBI Taxonomy" id="222440"/>
    <lineage>
        <taxon>Eukaryota</taxon>
        <taxon>Metamonada</taxon>
        <taxon>Preaxostyla</taxon>
        <taxon>Oxymonadida</taxon>
        <taxon>Streblomastigidae</taxon>
        <taxon>Streblomastix</taxon>
    </lineage>
</organism>
<dbReference type="AlphaFoldDB" id="A0A5J4VWB2"/>
<reference evidence="1 2" key="1">
    <citation type="submission" date="2019-03" db="EMBL/GenBank/DDBJ databases">
        <title>Single cell metagenomics reveals metabolic interactions within the superorganism composed of flagellate Streblomastix strix and complex community of Bacteroidetes bacteria on its surface.</title>
        <authorList>
            <person name="Treitli S.C."/>
            <person name="Kolisko M."/>
            <person name="Husnik F."/>
            <person name="Keeling P."/>
            <person name="Hampl V."/>
        </authorList>
    </citation>
    <scope>NUCLEOTIDE SEQUENCE [LARGE SCALE GENOMIC DNA]</scope>
    <source>
        <strain evidence="1">ST1C</strain>
    </source>
</reference>
<comment type="caution">
    <text evidence="1">The sequence shown here is derived from an EMBL/GenBank/DDBJ whole genome shotgun (WGS) entry which is preliminary data.</text>
</comment>
<protein>
    <submittedName>
        <fullName evidence="1">Uncharacterized protein</fullName>
    </submittedName>
</protein>
<proteinExistence type="predicted"/>
<evidence type="ECO:0000313" key="1">
    <source>
        <dbReference type="EMBL" id="KAA6386466.1"/>
    </source>
</evidence>
<accession>A0A5J4VWB2</accession>
<evidence type="ECO:0000313" key="2">
    <source>
        <dbReference type="Proteomes" id="UP000324800"/>
    </source>
</evidence>
<dbReference type="Proteomes" id="UP000324800">
    <property type="component" value="Unassembled WGS sequence"/>
</dbReference>
<name>A0A5J4VWB2_9EUKA</name>
<gene>
    <name evidence="1" type="ORF">EZS28_018009</name>
</gene>